<dbReference type="Proteomes" id="UP000441772">
    <property type="component" value="Unassembled WGS sequence"/>
</dbReference>
<comment type="caution">
    <text evidence="1">The sequence shown here is derived from an EMBL/GenBank/DDBJ whole genome shotgun (WGS) entry which is preliminary data.</text>
</comment>
<evidence type="ECO:0000313" key="1">
    <source>
        <dbReference type="EMBL" id="KAB7788967.1"/>
    </source>
</evidence>
<dbReference type="EMBL" id="WBVT01000060">
    <property type="protein sequence ID" value="KAB7788967.1"/>
    <property type="molecule type" value="Genomic_DNA"/>
</dbReference>
<proteinExistence type="predicted"/>
<reference evidence="1 2" key="1">
    <citation type="submission" date="2019-09" db="EMBL/GenBank/DDBJ databases">
        <title>Characterization of the phylogenetic diversity of two novel species belonging to the genus Bifidobacterium: Bifidobacterium cebidarum sp. nov. and Bifidobacterium leontopitheci sp. nov.</title>
        <authorList>
            <person name="Lugli G.A."/>
            <person name="Duranti S."/>
            <person name="Milani C."/>
            <person name="Turroni F."/>
            <person name="Ventura M."/>
        </authorList>
    </citation>
    <scope>NUCLEOTIDE SEQUENCE [LARGE SCALE GENOMIC DNA]</scope>
    <source>
        <strain evidence="1 2">LMG 31471</strain>
    </source>
</reference>
<gene>
    <name evidence="1" type="ORF">F7D09_2075</name>
</gene>
<organism evidence="1 2">
    <name type="scientific">Bifidobacterium leontopitheci</name>
    <dbReference type="NCBI Taxonomy" id="2650774"/>
    <lineage>
        <taxon>Bacteria</taxon>
        <taxon>Bacillati</taxon>
        <taxon>Actinomycetota</taxon>
        <taxon>Actinomycetes</taxon>
        <taxon>Bifidobacteriales</taxon>
        <taxon>Bifidobacteriaceae</taxon>
        <taxon>Bifidobacterium</taxon>
    </lineage>
</organism>
<evidence type="ECO:0000313" key="2">
    <source>
        <dbReference type="Proteomes" id="UP000441772"/>
    </source>
</evidence>
<protein>
    <submittedName>
        <fullName evidence="1">Uncharacterized protein</fullName>
    </submittedName>
</protein>
<dbReference type="AlphaFoldDB" id="A0A6I1GHR9"/>
<accession>A0A6I1GHR9</accession>
<name>A0A6I1GHR9_9BIFI</name>
<keyword evidence="2" id="KW-1185">Reference proteome</keyword>
<sequence>MMTGYTARTNADATRVNVLLSARIIIPSSLAD</sequence>